<dbReference type="EMBL" id="BMOS01000003">
    <property type="protein sequence ID" value="GGN51996.1"/>
    <property type="molecule type" value="Genomic_DNA"/>
</dbReference>
<comment type="caution">
    <text evidence="1">The sequence shown here is derived from an EMBL/GenBank/DDBJ whole genome shotgun (WGS) entry which is preliminary data.</text>
</comment>
<sequence>MINEKNENKQNQEVEMETAGRVGLRLGKVSELTVIAPLKEGGAERLRKKLSNNPDQMEVMARIATVHDMRWVIFDDDKRLLFATAYDGDWDAYIDDFGTKIPELLDHFFSEVVDYPGINDPTIKDFIAKHQVTATGWYCAYPNSTVRDIWRGERSLKAFNDLIDAVQGY</sequence>
<reference evidence="1" key="1">
    <citation type="journal article" date="2014" name="Int. J. Syst. Evol. Microbiol.">
        <title>Complete genome sequence of Corynebacterium casei LMG S-19264T (=DSM 44701T), isolated from a smear-ripened cheese.</title>
        <authorList>
            <consortium name="US DOE Joint Genome Institute (JGI-PGF)"/>
            <person name="Walter F."/>
            <person name="Albersmeier A."/>
            <person name="Kalinowski J."/>
            <person name="Ruckert C."/>
        </authorList>
    </citation>
    <scope>NUCLEOTIDE SEQUENCE</scope>
    <source>
        <strain evidence="1">JCM 17251</strain>
    </source>
</reference>
<name>A0A917XSL6_9BACI</name>
<evidence type="ECO:0000313" key="2">
    <source>
        <dbReference type="Proteomes" id="UP000624041"/>
    </source>
</evidence>
<proteinExistence type="predicted"/>
<dbReference type="Proteomes" id="UP000624041">
    <property type="component" value="Unassembled WGS sequence"/>
</dbReference>
<organism evidence="1 2">
    <name type="scientific">Oceanobacillus indicireducens</name>
    <dbReference type="NCBI Taxonomy" id="1004261"/>
    <lineage>
        <taxon>Bacteria</taxon>
        <taxon>Bacillati</taxon>
        <taxon>Bacillota</taxon>
        <taxon>Bacilli</taxon>
        <taxon>Bacillales</taxon>
        <taxon>Bacillaceae</taxon>
        <taxon>Oceanobacillus</taxon>
    </lineage>
</organism>
<keyword evidence="2" id="KW-1185">Reference proteome</keyword>
<reference evidence="1" key="2">
    <citation type="submission" date="2020-09" db="EMBL/GenBank/DDBJ databases">
        <authorList>
            <person name="Sun Q."/>
            <person name="Ohkuma M."/>
        </authorList>
    </citation>
    <scope>NUCLEOTIDE SEQUENCE</scope>
    <source>
        <strain evidence="1">JCM 17251</strain>
    </source>
</reference>
<dbReference type="RefSeq" id="WP_188856044.1">
    <property type="nucleotide sequence ID" value="NZ_BMOS01000003.1"/>
</dbReference>
<evidence type="ECO:0000313" key="1">
    <source>
        <dbReference type="EMBL" id="GGN51996.1"/>
    </source>
</evidence>
<gene>
    <name evidence="1" type="ORF">GCM10007971_07090</name>
</gene>
<dbReference type="AlphaFoldDB" id="A0A917XSL6"/>
<protein>
    <submittedName>
        <fullName evidence="1">Uncharacterized protein</fullName>
    </submittedName>
</protein>
<accession>A0A917XSL6</accession>